<dbReference type="AlphaFoldDB" id="A0A5Y3W8S2"/>
<dbReference type="EMBL" id="AAIYJF010000027">
    <property type="protein sequence ID" value="ECJ4380141.1"/>
    <property type="molecule type" value="Genomic_DNA"/>
</dbReference>
<proteinExistence type="predicted"/>
<organism evidence="1">
    <name type="scientific">Salmonella diarizonae</name>
    <dbReference type="NCBI Taxonomy" id="59204"/>
    <lineage>
        <taxon>Bacteria</taxon>
        <taxon>Pseudomonadati</taxon>
        <taxon>Pseudomonadota</taxon>
        <taxon>Gammaproteobacteria</taxon>
        <taxon>Enterobacterales</taxon>
        <taxon>Enterobacteriaceae</taxon>
        <taxon>Salmonella</taxon>
    </lineage>
</organism>
<accession>A0A5Y3W8S2</accession>
<comment type="caution">
    <text evidence="1">The sequence shown here is derived from an EMBL/GenBank/DDBJ whole genome shotgun (WGS) entry which is preliminary data.</text>
</comment>
<reference evidence="1" key="1">
    <citation type="submission" date="2018-05" db="EMBL/GenBank/DDBJ databases">
        <authorList>
            <person name="Ashton P.M."/>
            <person name="Dallman T."/>
            <person name="Nair S."/>
            <person name="De Pinna E."/>
            <person name="Peters T."/>
            <person name="Grant K."/>
        </authorList>
    </citation>
    <scope>NUCLEOTIDE SEQUENCE [LARGE SCALE GENOMIC DNA]</scope>
    <source>
        <strain evidence="1">474878</strain>
    </source>
</reference>
<dbReference type="Proteomes" id="UP000839781">
    <property type="component" value="Unassembled WGS sequence"/>
</dbReference>
<protein>
    <submittedName>
        <fullName evidence="1">Uncharacterized protein</fullName>
    </submittedName>
</protein>
<gene>
    <name evidence="1" type="ORF">DLB95_23720</name>
</gene>
<evidence type="ECO:0000313" key="1">
    <source>
        <dbReference type="EMBL" id="ECJ4380141.1"/>
    </source>
</evidence>
<sequence length="81" mass="9043">MTAINIPDIYGRFHLVNFDNVKMVELADKEESGDLIIIFTDQTKQTIAVGLDREGAGDMFVRLCKAVCAADLSARSKPLWR</sequence>
<name>A0A5Y3W8S2_SALDZ</name>